<evidence type="ECO:0000313" key="2">
    <source>
        <dbReference type="Proteomes" id="UP000324354"/>
    </source>
</evidence>
<reference evidence="1 2" key="1">
    <citation type="submission" date="2017-08" db="EMBL/GenBank/DDBJ databases">
        <title>Resequencing and Reannotation of the genome of Pyrococcus furiosus type strain DSM3638.</title>
        <authorList>
            <person name="Reichelt R.M."/>
            <person name="Bunk B."/>
        </authorList>
    </citation>
    <scope>NUCLEOTIDE SEQUENCE [LARGE SCALE GENOMIC DNA]</scope>
    <source>
        <strain evidence="1 2">DSM 3638</strain>
    </source>
</reference>
<proteinExistence type="predicted"/>
<dbReference type="RefSeq" id="WP_014835092.1">
    <property type="nucleotide sequence ID" value="NZ_CP023154.1"/>
</dbReference>
<dbReference type="GeneID" id="41712035"/>
<dbReference type="Proteomes" id="UP000324354">
    <property type="component" value="Chromosome"/>
</dbReference>
<accession>A0A5C0XNF9</accession>
<dbReference type="GeneID" id="13302039"/>
<evidence type="ECO:0000313" key="1">
    <source>
        <dbReference type="EMBL" id="QEK77965.1"/>
    </source>
</evidence>
<name>A0A5C0XNF9_PYRFU</name>
<dbReference type="AlphaFoldDB" id="A0A5C0XNF9"/>
<gene>
    <name evidence="1" type="ORF">PFDSM3638_01160</name>
</gene>
<dbReference type="EMBL" id="CP023154">
    <property type="protein sequence ID" value="QEK77965.1"/>
    <property type="molecule type" value="Genomic_DNA"/>
</dbReference>
<protein>
    <submittedName>
        <fullName evidence="1">Uncharacterized protein</fullName>
    </submittedName>
</protein>
<sequence>MAWPSRPSPVPLINHTRMLRNLQDEGFDVPGELFHWTMKLDRNYIAPRYSEAYLEGSPFEYCSGKRGS</sequence>
<dbReference type="SUPFAM" id="SSF81593">
    <property type="entry name" value="Nucleotidyltransferase substrate binding subunit/domain"/>
    <property type="match status" value="1"/>
</dbReference>
<organism evidence="1 2">
    <name type="scientific">Pyrococcus furiosus (strain ATCC 43587 / DSM 3638 / JCM 8422 / Vc1)</name>
    <dbReference type="NCBI Taxonomy" id="186497"/>
    <lineage>
        <taxon>Archaea</taxon>
        <taxon>Methanobacteriati</taxon>
        <taxon>Methanobacteriota</taxon>
        <taxon>Thermococci</taxon>
        <taxon>Thermococcales</taxon>
        <taxon>Thermococcaceae</taxon>
        <taxon>Pyrococcus</taxon>
    </lineage>
</organism>